<dbReference type="AlphaFoldDB" id="A0A4R6S394"/>
<gene>
    <name evidence="1" type="ORF">EV186_106476</name>
</gene>
<dbReference type="RefSeq" id="WP_133853045.1">
    <property type="nucleotide sequence ID" value="NZ_SNXZ01000006.1"/>
</dbReference>
<organism evidence="1 2">
    <name type="scientific">Labedaea rhizosphaerae</name>
    <dbReference type="NCBI Taxonomy" id="598644"/>
    <lineage>
        <taxon>Bacteria</taxon>
        <taxon>Bacillati</taxon>
        <taxon>Actinomycetota</taxon>
        <taxon>Actinomycetes</taxon>
        <taxon>Pseudonocardiales</taxon>
        <taxon>Pseudonocardiaceae</taxon>
        <taxon>Labedaea</taxon>
    </lineage>
</organism>
<dbReference type="OrthoDB" id="9760040at2"/>
<comment type="caution">
    <text evidence="1">The sequence shown here is derived from an EMBL/GenBank/DDBJ whole genome shotgun (WGS) entry which is preliminary data.</text>
</comment>
<dbReference type="Pfam" id="PF05960">
    <property type="entry name" value="DUF885"/>
    <property type="match status" value="1"/>
</dbReference>
<keyword evidence="2" id="KW-1185">Reference proteome</keyword>
<sequence>MTPIFQLSDDFVTREAELDPIGATHRGITVDPAETTDYSPDGWAARAEHVKATLATLATLTPSSDADRIAGAHLKERLEATAAWHDLGEPLRTVKAHFGLVSNIRDNVDMLPRATDDDWHGIAARLSNVPVMLAAWRQSLEYGLSRGLAAARRQAVELAAQADRYVGVHDGLVADYAAQVDGKHADALRAGIDAAHRGYGELARYLREEYAPRAVEADGVGAERYAVGARLSLGADLDAHEAYEWGWAELHRIEAELAAEANQVRPGASVAEAMALLDAEHQVDGVDAYLDWLRARHAEALDRIDAHFDIADELRTLDVTIAHGSGAGAPYYTGPSEDGTRPGRTWWPLGGRERFAVWRELTTVFHEGVPGHHLQIGTAKVLADRISRYARSRSVSGHAEGWALYAERLADELGWFTPPGSRLGMLAGSAMRAARVVIDIGCHLDLPLPDGSRWDYDKACEVLHQRGLAQWHRVPAEVVRYLGWPGQAISYKLGERAWLAAREEATARPGFTLRDWHAKVLAIGPVGLSALSESLQGAAFGPSADSTNGS</sequence>
<dbReference type="PANTHER" id="PTHR33361:SF2">
    <property type="entry name" value="DUF885 DOMAIN-CONTAINING PROTEIN"/>
    <property type="match status" value="1"/>
</dbReference>
<proteinExistence type="predicted"/>
<protein>
    <submittedName>
        <fullName evidence="1">Uncharacterized protein (DUF885 family)</fullName>
    </submittedName>
</protein>
<evidence type="ECO:0000313" key="1">
    <source>
        <dbReference type="EMBL" id="TDP94082.1"/>
    </source>
</evidence>
<name>A0A4R6S394_LABRH</name>
<dbReference type="EMBL" id="SNXZ01000006">
    <property type="protein sequence ID" value="TDP94082.1"/>
    <property type="molecule type" value="Genomic_DNA"/>
</dbReference>
<accession>A0A4R6S394</accession>
<dbReference type="InterPro" id="IPR010281">
    <property type="entry name" value="DUF885"/>
</dbReference>
<dbReference type="Proteomes" id="UP000295444">
    <property type="component" value="Unassembled WGS sequence"/>
</dbReference>
<evidence type="ECO:0000313" key="2">
    <source>
        <dbReference type="Proteomes" id="UP000295444"/>
    </source>
</evidence>
<dbReference type="PANTHER" id="PTHR33361">
    <property type="entry name" value="GLR0591 PROTEIN"/>
    <property type="match status" value="1"/>
</dbReference>
<reference evidence="1 2" key="1">
    <citation type="submission" date="2019-03" db="EMBL/GenBank/DDBJ databases">
        <title>Genomic Encyclopedia of Type Strains, Phase IV (KMG-IV): sequencing the most valuable type-strain genomes for metagenomic binning, comparative biology and taxonomic classification.</title>
        <authorList>
            <person name="Goeker M."/>
        </authorList>
    </citation>
    <scope>NUCLEOTIDE SEQUENCE [LARGE SCALE GENOMIC DNA]</scope>
    <source>
        <strain evidence="1 2">DSM 45361</strain>
    </source>
</reference>